<proteinExistence type="predicted"/>
<dbReference type="RefSeq" id="WP_179940660.1">
    <property type="nucleotide sequence ID" value="NZ_JACBYF010000003.1"/>
</dbReference>
<feature type="region of interest" description="Disordered" evidence="2">
    <location>
        <begin position="871"/>
        <end position="891"/>
    </location>
</feature>
<protein>
    <submittedName>
        <fullName evidence="3">Uncharacterized protein</fullName>
    </submittedName>
</protein>
<dbReference type="Proteomes" id="UP000531840">
    <property type="component" value="Unassembled WGS sequence"/>
</dbReference>
<comment type="caution">
    <text evidence="3">The sequence shown here is derived from an EMBL/GenBank/DDBJ whole genome shotgun (WGS) entry which is preliminary data.</text>
</comment>
<reference evidence="3 4" key="1">
    <citation type="submission" date="2020-07" db="EMBL/GenBank/DDBJ databases">
        <title>MOT database genomes.</title>
        <authorList>
            <person name="Joseph S."/>
            <person name="Aduse-Opoku J."/>
            <person name="Hashim A."/>
            <person name="Wade W."/>
            <person name="Curtis M."/>
        </authorList>
    </citation>
    <scope>NUCLEOTIDE SEQUENCE [LARGE SCALE GENOMIC DNA]</scope>
    <source>
        <strain evidence="3 4">CIP 106318</strain>
    </source>
</reference>
<feature type="coiled-coil region" evidence="1">
    <location>
        <begin position="640"/>
        <end position="674"/>
    </location>
</feature>
<keyword evidence="4" id="KW-1185">Reference proteome</keyword>
<evidence type="ECO:0000256" key="1">
    <source>
        <dbReference type="SAM" id="Coils"/>
    </source>
</evidence>
<feature type="compositionally biased region" description="Acidic residues" evidence="2">
    <location>
        <begin position="210"/>
        <end position="219"/>
    </location>
</feature>
<dbReference type="EMBL" id="JACBYF010000003">
    <property type="protein sequence ID" value="NYS47129.1"/>
    <property type="molecule type" value="Genomic_DNA"/>
</dbReference>
<organism evidence="3 4">
    <name type="scientific">Gemelliphila palaticanis</name>
    <dbReference type="NCBI Taxonomy" id="81950"/>
    <lineage>
        <taxon>Bacteria</taxon>
        <taxon>Bacillati</taxon>
        <taxon>Bacillota</taxon>
        <taxon>Bacilli</taxon>
        <taxon>Bacillales</taxon>
        <taxon>Gemellaceae</taxon>
        <taxon>Gemelliphila</taxon>
    </lineage>
</organism>
<gene>
    <name evidence="3" type="ORF">HZY85_02830</name>
</gene>
<accession>A0ABX2T137</accession>
<feature type="coiled-coil region" evidence="1">
    <location>
        <begin position="518"/>
        <end position="545"/>
    </location>
</feature>
<feature type="compositionally biased region" description="Basic and acidic residues" evidence="2">
    <location>
        <begin position="255"/>
        <end position="265"/>
    </location>
</feature>
<feature type="coiled-coil region" evidence="1">
    <location>
        <begin position="280"/>
        <end position="307"/>
    </location>
</feature>
<name>A0ABX2T137_9BACL</name>
<feature type="coiled-coil region" evidence="1">
    <location>
        <begin position="125"/>
        <end position="152"/>
    </location>
</feature>
<evidence type="ECO:0000313" key="3">
    <source>
        <dbReference type="EMBL" id="NYS47129.1"/>
    </source>
</evidence>
<evidence type="ECO:0000256" key="2">
    <source>
        <dbReference type="SAM" id="MobiDB-lite"/>
    </source>
</evidence>
<feature type="compositionally biased region" description="Basic and acidic residues" evidence="2">
    <location>
        <begin position="876"/>
        <end position="888"/>
    </location>
</feature>
<sequence>MKWKNIFSDKKDDENIEIEYYSKDKREQNSDSKLTKIKNWFTANDSYTEDDLEFEDELYSDDVVENYNNSKKDYKDNKNNYKNSKNDEDFDIAEYDFEDLEIEYTDELKSNNTVDKNADSKMAKFKNLFTSKNKYEEELDFYEEDKYDIEDDTHSSKSSKFKNLFTSKNKYEEELDFDEEYEYDIEDDTHTSKSSKFKNLFTSKNKHEEELDFDKEDEETISKNTSFSKKQDKENNNGSFLDKIKNIFKTEEFESYEEKENKVYSEDEDDKPEDYKTYLEKQKNKEKNVAKENLEIHEENFEELDIEVYDEDYSDFEEEKESKLSIFKNLKEKFVSKNNSKIDNSEIDELDLDSSNEDEVETLELYNIENTEKLEEKTIEQELEIIEENSLEDEEKENKNIMKTLHSLGIDANEIKDVDVFEERENKRTHPTLASMKVKRILQEQNIDNLSAKLVFEDSKEKFSKEVIDKEDDTIEYEEITYDNHNSKNKEQRYNLDNDFNNIERKADKISVSENYIHKKDDTKLDNAINEIKETKEQSKKDNKNYDIVFNDNDTEIERREKIKYTSVDDVLKDNEEFLEDDIDRVAKKLIVPREKELESDSEELKNFREDILNSDNKKYSNVELDPKKQTNLDKLIIDSKILDKENDNSSKEIEKLEENLEKIIDDNNIKTYENTIQKEDNLSHKKTSLDGYSDYHLDLEEIEELAIQNKIESKSENTNIDSLNKSFGKKATINNDIDRFKEEKMYTPPLKNINKDLEVKKEYNNDYKKEKIEYTEKLYTNEVGDYFVDDNSPLTFGEYKTQDRGYRPVSKEIIENNQKKLDAIFEKYSHTSINKKISNTSPIEHKITTPVRNVGKFKPSVVYSSVYGAKNNSSSKEENKKSKEKIATKSKANSKNLFKEIASQDEAVWNIEINSRVPKNKKSAKK</sequence>
<feature type="region of interest" description="Disordered" evidence="2">
    <location>
        <begin position="255"/>
        <end position="274"/>
    </location>
</feature>
<feature type="region of interest" description="Disordered" evidence="2">
    <location>
        <begin position="208"/>
        <end position="238"/>
    </location>
</feature>
<evidence type="ECO:0000313" key="4">
    <source>
        <dbReference type="Proteomes" id="UP000531840"/>
    </source>
</evidence>
<keyword evidence="1" id="KW-0175">Coiled coil</keyword>